<dbReference type="PROSITE" id="PS51222">
    <property type="entry name" value="DCD"/>
    <property type="match status" value="1"/>
</dbReference>
<organism evidence="3 4">
    <name type="scientific">Sphagnum troendelagicum</name>
    <dbReference type="NCBI Taxonomy" id="128251"/>
    <lineage>
        <taxon>Eukaryota</taxon>
        <taxon>Viridiplantae</taxon>
        <taxon>Streptophyta</taxon>
        <taxon>Embryophyta</taxon>
        <taxon>Bryophyta</taxon>
        <taxon>Sphagnophytina</taxon>
        <taxon>Sphagnopsida</taxon>
        <taxon>Sphagnales</taxon>
        <taxon>Sphagnaceae</taxon>
        <taxon>Sphagnum</taxon>
    </lineage>
</organism>
<evidence type="ECO:0000259" key="2">
    <source>
        <dbReference type="PROSITE" id="PS51222"/>
    </source>
</evidence>
<feature type="compositionally biased region" description="Basic residues" evidence="1">
    <location>
        <begin position="1"/>
        <end position="10"/>
    </location>
</feature>
<gene>
    <name evidence="3" type="ORF">CSSPTR1EN2_LOCUS16816</name>
</gene>
<sequence length="295" mass="33338">MDAAGRRRRQFSGSPIPASSSSSFFNRRSAPPPPPPPLPLRVQPYVPEPVHDPPLPGMIFGCTTETYQECMARQLFGLPEGNKNQVLRVVPGSKLFLFNYRVKEMSGIFEATCHGGMNIVRDAFNGWFPAQVKIECVSVCPNLPASVFKGAILDNYFDNSKFKYDLTAVQVRRLTELFKMKAEFVAHHLATVDYHYIHYRQNLQELKYEQPQLQSRNSRKRMATEAIEGMAPEEMSESAICGGSATTSHRCKPVPVMRVSTSTRHRDLEQSGSPGSPLLNQISHRRQLRKKEAEW</sequence>
<feature type="compositionally biased region" description="Pro residues" evidence="1">
    <location>
        <begin position="30"/>
        <end position="39"/>
    </location>
</feature>
<dbReference type="PANTHER" id="PTHR46444:SF19">
    <property type="entry name" value="OS02G0745600 PROTEIN"/>
    <property type="match status" value="1"/>
</dbReference>
<feature type="region of interest" description="Disordered" evidence="1">
    <location>
        <begin position="1"/>
        <end position="46"/>
    </location>
</feature>
<evidence type="ECO:0000313" key="3">
    <source>
        <dbReference type="EMBL" id="CAK9223407.1"/>
    </source>
</evidence>
<evidence type="ECO:0000313" key="4">
    <source>
        <dbReference type="Proteomes" id="UP001497512"/>
    </source>
</evidence>
<name>A0ABP0UJY6_9BRYO</name>
<keyword evidence="4" id="KW-1185">Reference proteome</keyword>
<feature type="domain" description="DCD" evidence="2">
    <location>
        <begin position="53"/>
        <end position="180"/>
    </location>
</feature>
<dbReference type="Proteomes" id="UP001497512">
    <property type="component" value="Chromosome 4"/>
</dbReference>
<feature type="compositionally biased region" description="Low complexity" evidence="1">
    <location>
        <begin position="14"/>
        <end position="29"/>
    </location>
</feature>
<reference evidence="3" key="1">
    <citation type="submission" date="2024-02" db="EMBL/GenBank/DDBJ databases">
        <authorList>
            <consortium name="ELIXIR-Norway"/>
            <consortium name="Elixir Norway"/>
        </authorList>
    </citation>
    <scope>NUCLEOTIDE SEQUENCE</scope>
</reference>
<feature type="region of interest" description="Disordered" evidence="1">
    <location>
        <begin position="259"/>
        <end position="295"/>
    </location>
</feature>
<dbReference type="Pfam" id="PF10539">
    <property type="entry name" value="Dev_Cell_Death"/>
    <property type="match status" value="1"/>
</dbReference>
<proteinExistence type="predicted"/>
<dbReference type="PANTHER" id="PTHR46444">
    <property type="entry name" value="DCD (DEVELOPMENT AND CELL DEATH) DOMAIN PROTEIN-RELATED"/>
    <property type="match status" value="1"/>
</dbReference>
<dbReference type="SMART" id="SM00767">
    <property type="entry name" value="DCD"/>
    <property type="match status" value="1"/>
</dbReference>
<accession>A0ABP0UJY6</accession>
<feature type="compositionally biased region" description="Polar residues" evidence="1">
    <location>
        <begin position="270"/>
        <end position="282"/>
    </location>
</feature>
<evidence type="ECO:0000256" key="1">
    <source>
        <dbReference type="SAM" id="MobiDB-lite"/>
    </source>
</evidence>
<protein>
    <recommendedName>
        <fullName evidence="2">DCD domain-containing protein</fullName>
    </recommendedName>
</protein>
<dbReference type="EMBL" id="OZ019896">
    <property type="protein sequence ID" value="CAK9223407.1"/>
    <property type="molecule type" value="Genomic_DNA"/>
</dbReference>
<dbReference type="InterPro" id="IPR013989">
    <property type="entry name" value="Dev_and_cell_death_domain"/>
</dbReference>